<accession>A0A3G9JDN5</accession>
<dbReference type="InterPro" id="IPR007492">
    <property type="entry name" value="LytTR_DNA-bd_dom"/>
</dbReference>
<dbReference type="GO" id="GO:0000156">
    <property type="term" value="F:phosphorelay response regulator activity"/>
    <property type="evidence" value="ECO:0007669"/>
    <property type="project" value="InterPro"/>
</dbReference>
<dbReference type="Gene3D" id="3.40.50.2300">
    <property type="match status" value="1"/>
</dbReference>
<evidence type="ECO:0000313" key="2">
    <source>
        <dbReference type="EMBL" id="BBH26515.1"/>
    </source>
</evidence>
<dbReference type="EMBL" id="AP019309">
    <property type="protein sequence ID" value="BBH26515.1"/>
    <property type="molecule type" value="Genomic_DNA"/>
</dbReference>
<organism evidence="2 3">
    <name type="scientific">Intestinibaculum porci</name>
    <dbReference type="NCBI Taxonomy" id="2487118"/>
    <lineage>
        <taxon>Bacteria</taxon>
        <taxon>Bacillati</taxon>
        <taxon>Bacillota</taxon>
        <taxon>Erysipelotrichia</taxon>
        <taxon>Erysipelotrichales</taxon>
        <taxon>Erysipelotrichaceae</taxon>
        <taxon>Intestinibaculum</taxon>
    </lineage>
</organism>
<dbReference type="InterPro" id="IPR011006">
    <property type="entry name" value="CheY-like_superfamily"/>
</dbReference>
<evidence type="ECO:0000259" key="1">
    <source>
        <dbReference type="PROSITE" id="PS50930"/>
    </source>
</evidence>
<dbReference type="CDD" id="cd00156">
    <property type="entry name" value="REC"/>
    <property type="match status" value="1"/>
</dbReference>
<dbReference type="Proteomes" id="UP000268059">
    <property type="component" value="Chromosome"/>
</dbReference>
<protein>
    <recommendedName>
        <fullName evidence="1">HTH LytTR-type domain-containing protein</fullName>
    </recommendedName>
</protein>
<name>A0A3G9JDN5_9FIRM</name>
<dbReference type="PANTHER" id="PTHR37299">
    <property type="entry name" value="TRANSCRIPTIONAL REGULATOR-RELATED"/>
    <property type="match status" value="1"/>
</dbReference>
<dbReference type="InterPro" id="IPR046947">
    <property type="entry name" value="LytR-like"/>
</dbReference>
<evidence type="ECO:0000313" key="3">
    <source>
        <dbReference type="Proteomes" id="UP000268059"/>
    </source>
</evidence>
<feature type="domain" description="HTH LytTR-type" evidence="1">
    <location>
        <begin position="157"/>
        <end position="255"/>
    </location>
</feature>
<dbReference type="AlphaFoldDB" id="A0A3G9JDN5"/>
<gene>
    <name evidence="2" type="ORF">SG0102_14490</name>
</gene>
<dbReference type="SMART" id="SM00850">
    <property type="entry name" value="LytTR"/>
    <property type="match status" value="1"/>
</dbReference>
<dbReference type="GO" id="GO:0003677">
    <property type="term" value="F:DNA binding"/>
    <property type="evidence" value="ECO:0007669"/>
    <property type="project" value="InterPro"/>
</dbReference>
<dbReference type="SUPFAM" id="SSF52172">
    <property type="entry name" value="CheY-like"/>
    <property type="match status" value="1"/>
</dbReference>
<dbReference type="SMART" id="SM00448">
    <property type="entry name" value="REC"/>
    <property type="match status" value="1"/>
</dbReference>
<dbReference type="InterPro" id="IPR001789">
    <property type="entry name" value="Sig_transdc_resp-reg_receiver"/>
</dbReference>
<keyword evidence="3" id="KW-1185">Reference proteome</keyword>
<dbReference type="Pfam" id="PF04397">
    <property type="entry name" value="LytTR"/>
    <property type="match status" value="1"/>
</dbReference>
<dbReference type="KEGG" id="ebm:SG0102_14490"/>
<dbReference type="InParanoid" id="A0A3G9JDN5"/>
<reference evidence="2 3" key="1">
    <citation type="submission" date="2018-11" db="EMBL/GenBank/DDBJ databases">
        <title>Novel Erysipelotrichaceae bacterium isolated from small intestine of a swine.</title>
        <authorList>
            <person name="Kim J.S."/>
            <person name="Choe H."/>
            <person name="Lee Y.R."/>
            <person name="Kim K.M."/>
            <person name="Park D.S."/>
        </authorList>
    </citation>
    <scope>NUCLEOTIDE SEQUENCE [LARGE SCALE GENOMIC DNA]</scope>
    <source>
        <strain evidence="2 3">SG0102</strain>
    </source>
</reference>
<dbReference type="Gene3D" id="2.40.50.1020">
    <property type="entry name" value="LytTr DNA-binding domain"/>
    <property type="match status" value="1"/>
</dbReference>
<proteinExistence type="predicted"/>
<sequence>MLVFMLTYNYKQAGKLVCDYMDHIKIKYGIWGEDMKILLIDDDLTFACQLREDALAYFGHDVTVIIETQYRLSSDDDIDAFFIAIQSDDLRGFELAQALQEKYKAPLVIFVSNNAELVFKALVIGMFQFIRKEHYQEDLEAVFPQLKAELEKRIYSITIETSGRTLTIIPPRIEYFVVINHELIVVSNNQPTVLRSTVKKALNLFHYPYLVQIRRGTVVNLDYVTSVKGHILMIDEKSFTISRKYYADFKSAWKKYHI</sequence>
<dbReference type="PROSITE" id="PS50930">
    <property type="entry name" value="HTH_LYTTR"/>
    <property type="match status" value="1"/>
</dbReference>
<dbReference type="PANTHER" id="PTHR37299:SF1">
    <property type="entry name" value="STAGE 0 SPORULATION PROTEIN A HOMOLOG"/>
    <property type="match status" value="1"/>
</dbReference>